<organism evidence="1 2">
    <name type="scientific">Rhizophagus clarus</name>
    <dbReference type="NCBI Taxonomy" id="94130"/>
    <lineage>
        <taxon>Eukaryota</taxon>
        <taxon>Fungi</taxon>
        <taxon>Fungi incertae sedis</taxon>
        <taxon>Mucoromycota</taxon>
        <taxon>Glomeromycotina</taxon>
        <taxon>Glomeromycetes</taxon>
        <taxon>Glomerales</taxon>
        <taxon>Glomeraceae</taxon>
        <taxon>Rhizophagus</taxon>
    </lineage>
</organism>
<dbReference type="Proteomes" id="UP000615446">
    <property type="component" value="Unassembled WGS sequence"/>
</dbReference>
<reference evidence="1" key="1">
    <citation type="submission" date="2019-10" db="EMBL/GenBank/DDBJ databases">
        <title>Conservation and host-specific expression of non-tandemly repeated heterogenous ribosome RNA gene in arbuscular mycorrhizal fungi.</title>
        <authorList>
            <person name="Maeda T."/>
            <person name="Kobayashi Y."/>
            <person name="Nakagawa T."/>
            <person name="Ezawa T."/>
            <person name="Yamaguchi K."/>
            <person name="Bino T."/>
            <person name="Nishimoto Y."/>
            <person name="Shigenobu S."/>
            <person name="Kawaguchi M."/>
        </authorList>
    </citation>
    <scope>NUCLEOTIDE SEQUENCE</scope>
    <source>
        <strain evidence="1">HR1</strain>
    </source>
</reference>
<dbReference type="AlphaFoldDB" id="A0A8H3M5B8"/>
<gene>
    <name evidence="1" type="ORF">RCL2_002487500</name>
</gene>
<sequence length="89" mass="10050">MGFSYSKLDFVALEGFGTRSNDEKSIGKRAKSYNQHFGGKSGTVMINQEPNTSIKPYESYNNMLDVNNKTQLKSNVLMDTDLSMEENKE</sequence>
<protein>
    <submittedName>
        <fullName evidence="1">Uncharacterized protein</fullName>
    </submittedName>
</protein>
<evidence type="ECO:0000313" key="1">
    <source>
        <dbReference type="EMBL" id="GES98320.1"/>
    </source>
</evidence>
<dbReference type="EMBL" id="BLAL01000266">
    <property type="protein sequence ID" value="GES98320.1"/>
    <property type="molecule type" value="Genomic_DNA"/>
</dbReference>
<evidence type="ECO:0000313" key="2">
    <source>
        <dbReference type="Proteomes" id="UP000615446"/>
    </source>
</evidence>
<comment type="caution">
    <text evidence="1">The sequence shown here is derived from an EMBL/GenBank/DDBJ whole genome shotgun (WGS) entry which is preliminary data.</text>
</comment>
<name>A0A8H3M5B8_9GLOM</name>
<proteinExistence type="predicted"/>
<accession>A0A8H3M5B8</accession>